<reference evidence="2 3" key="1">
    <citation type="submission" date="2015-07" db="EMBL/GenBank/DDBJ databases">
        <title>Genome sequence of Levilinea saccharolytica DSM 16555.</title>
        <authorList>
            <person name="Hemp J."/>
            <person name="Ward L.M."/>
            <person name="Pace L.A."/>
            <person name="Fischer W.W."/>
        </authorList>
    </citation>
    <scope>NUCLEOTIDE SEQUENCE [LARGE SCALE GENOMIC DNA]</scope>
    <source>
        <strain evidence="2 3">KIBI-1</strain>
    </source>
</reference>
<proteinExistence type="predicted"/>
<evidence type="ECO:0000313" key="2">
    <source>
        <dbReference type="EMBL" id="KPL85815.1"/>
    </source>
</evidence>
<keyword evidence="3" id="KW-1185">Reference proteome</keyword>
<dbReference type="OrthoDB" id="9796521at2"/>
<dbReference type="Pfam" id="PF00903">
    <property type="entry name" value="Glyoxalase"/>
    <property type="match status" value="1"/>
</dbReference>
<dbReference type="PANTHER" id="PTHR36503:SF1">
    <property type="entry name" value="BLR2520 PROTEIN"/>
    <property type="match status" value="1"/>
</dbReference>
<feature type="domain" description="VOC" evidence="1">
    <location>
        <begin position="5"/>
        <end position="130"/>
    </location>
</feature>
<dbReference type="Proteomes" id="UP000050501">
    <property type="component" value="Unassembled WGS sequence"/>
</dbReference>
<name>A0A0P6Y7M8_9CHLR</name>
<dbReference type="InterPro" id="IPR004360">
    <property type="entry name" value="Glyas_Fos-R_dOase_dom"/>
</dbReference>
<comment type="caution">
    <text evidence="2">The sequence shown here is derived from an EMBL/GenBank/DDBJ whole genome shotgun (WGS) entry which is preliminary data.</text>
</comment>
<protein>
    <submittedName>
        <fullName evidence="2">Glyoxalase</fullName>
    </submittedName>
</protein>
<dbReference type="EMBL" id="LGCM01000023">
    <property type="protein sequence ID" value="KPL85815.1"/>
    <property type="molecule type" value="Genomic_DNA"/>
</dbReference>
<gene>
    <name evidence="2" type="ORF">ADN01_05730</name>
</gene>
<dbReference type="Gene3D" id="3.10.180.10">
    <property type="entry name" value="2,3-Dihydroxybiphenyl 1,2-Dioxygenase, domain 1"/>
    <property type="match status" value="1"/>
</dbReference>
<dbReference type="PANTHER" id="PTHR36503">
    <property type="entry name" value="BLR2520 PROTEIN"/>
    <property type="match status" value="1"/>
</dbReference>
<dbReference type="SUPFAM" id="SSF54593">
    <property type="entry name" value="Glyoxalase/Bleomycin resistance protein/Dihydroxybiphenyl dioxygenase"/>
    <property type="match status" value="1"/>
</dbReference>
<dbReference type="AlphaFoldDB" id="A0A0P6Y7M8"/>
<organism evidence="2 3">
    <name type="scientific">Levilinea saccharolytica</name>
    <dbReference type="NCBI Taxonomy" id="229921"/>
    <lineage>
        <taxon>Bacteria</taxon>
        <taxon>Bacillati</taxon>
        <taxon>Chloroflexota</taxon>
        <taxon>Anaerolineae</taxon>
        <taxon>Anaerolineales</taxon>
        <taxon>Anaerolineaceae</taxon>
        <taxon>Levilinea</taxon>
    </lineage>
</organism>
<evidence type="ECO:0000313" key="3">
    <source>
        <dbReference type="Proteomes" id="UP000050501"/>
    </source>
</evidence>
<accession>A0A0P6Y7M8</accession>
<sequence length="133" mass="14869">MTAVRFDMIGIFVNDLAQMVDFYKNAVGLETDWNGEGPYAEFRHEGIRLSMYARSQLPGLLGTPPDFPQGLNGTFELALNVGQPGNVDVKFQELVQRGGRAVYAPRDEPWKMRSAMIADPDGNLIEIASDFWE</sequence>
<evidence type="ECO:0000259" key="1">
    <source>
        <dbReference type="PROSITE" id="PS51819"/>
    </source>
</evidence>
<dbReference type="InterPro" id="IPR029068">
    <property type="entry name" value="Glyas_Bleomycin-R_OHBP_Dase"/>
</dbReference>
<dbReference type="PROSITE" id="PS51819">
    <property type="entry name" value="VOC"/>
    <property type="match status" value="1"/>
</dbReference>
<dbReference type="RefSeq" id="WP_062417227.1">
    <property type="nucleotide sequence ID" value="NZ_DF967974.1"/>
</dbReference>
<dbReference type="STRING" id="229921.ADN01_05730"/>
<dbReference type="InterPro" id="IPR037523">
    <property type="entry name" value="VOC_core"/>
</dbReference>